<gene>
    <name evidence="2" type="ORF">EHQ58_12240</name>
</gene>
<dbReference type="Gene3D" id="3.10.129.10">
    <property type="entry name" value="Hotdog Thioesterase"/>
    <property type="match status" value="2"/>
</dbReference>
<dbReference type="InterPro" id="IPR050563">
    <property type="entry name" value="4-hydroxybenzoyl-CoA_TE"/>
</dbReference>
<organism evidence="2 3">
    <name type="scientific">Leptospira ognonensis</name>
    <dbReference type="NCBI Taxonomy" id="2484945"/>
    <lineage>
        <taxon>Bacteria</taxon>
        <taxon>Pseudomonadati</taxon>
        <taxon>Spirochaetota</taxon>
        <taxon>Spirochaetia</taxon>
        <taxon>Leptospirales</taxon>
        <taxon>Leptospiraceae</taxon>
        <taxon>Leptospira</taxon>
    </lineage>
</organism>
<evidence type="ECO:0000313" key="3">
    <source>
        <dbReference type="Proteomes" id="UP000297693"/>
    </source>
</evidence>
<dbReference type="AlphaFoldDB" id="A0A4R9JZI6"/>
<sequence length="278" mass="32375">MSLQKTISLHTHIYDLDWNRHVTSRTYERFSYDGRFSILEDLGYGVHACLEQGIEFVSGSTFVRFLSQQFAGALLDIITSLSRTEEGNLHFHHLIQDQSAKKVCELFATAYLKNSEGKKLILESVPLLKENWQASQIHPRKKEQTTATHLIPIPFSDMSCFWNLPSESIWKVFEEGRFLFFKEIVDLKLIKETDSTTFFMGGEIQIYKLPEPGTKITLLSWIDRFEKIRFYFRQDIISESGETLASMRDEQLFVALSTSRPRKAPPEFLSRVERFIEK</sequence>
<dbReference type="GO" id="GO:0047617">
    <property type="term" value="F:fatty acyl-CoA hydrolase activity"/>
    <property type="evidence" value="ECO:0007669"/>
    <property type="project" value="TreeGrafter"/>
</dbReference>
<protein>
    <submittedName>
        <fullName evidence="2">Acyl-[acyl-carrier-protein] thioesterase</fullName>
    </submittedName>
</protein>
<proteinExistence type="predicted"/>
<dbReference type="Pfam" id="PF13279">
    <property type="entry name" value="4HBT_2"/>
    <property type="match status" value="1"/>
</dbReference>
<reference evidence="2" key="1">
    <citation type="journal article" date="2019" name="PLoS Negl. Trop. Dis.">
        <title>Revisiting the worldwide diversity of Leptospira species in the environment.</title>
        <authorList>
            <person name="Vincent A.T."/>
            <person name="Schiettekatte O."/>
            <person name="Bourhy P."/>
            <person name="Veyrier F.J."/>
            <person name="Picardeau M."/>
        </authorList>
    </citation>
    <scope>NUCLEOTIDE SEQUENCE [LARGE SCALE GENOMIC DNA]</scope>
    <source>
        <strain evidence="2">201702476</strain>
    </source>
</reference>
<dbReference type="PANTHER" id="PTHR31793:SF37">
    <property type="entry name" value="ACYL-COA THIOESTER HYDROLASE YBGC"/>
    <property type="match status" value="1"/>
</dbReference>
<dbReference type="PANTHER" id="PTHR31793">
    <property type="entry name" value="4-HYDROXYBENZOYL-COA THIOESTERASE FAMILY MEMBER"/>
    <property type="match status" value="1"/>
</dbReference>
<evidence type="ECO:0000256" key="1">
    <source>
        <dbReference type="ARBA" id="ARBA00022801"/>
    </source>
</evidence>
<keyword evidence="1" id="KW-0378">Hydrolase</keyword>
<name>A0A4R9JZI6_9LEPT</name>
<comment type="caution">
    <text evidence="2">The sequence shown here is derived from an EMBL/GenBank/DDBJ whole genome shotgun (WGS) entry which is preliminary data.</text>
</comment>
<dbReference type="OrthoDB" id="334274at2"/>
<dbReference type="Proteomes" id="UP000297693">
    <property type="component" value="Unassembled WGS sequence"/>
</dbReference>
<keyword evidence="3" id="KW-1185">Reference proteome</keyword>
<dbReference type="RefSeq" id="WP_135624162.1">
    <property type="nucleotide sequence ID" value="NZ_RQGD01000034.1"/>
</dbReference>
<dbReference type="SUPFAM" id="SSF54637">
    <property type="entry name" value="Thioesterase/thiol ester dehydrase-isomerase"/>
    <property type="match status" value="2"/>
</dbReference>
<evidence type="ECO:0000313" key="2">
    <source>
        <dbReference type="EMBL" id="TGL58144.1"/>
    </source>
</evidence>
<accession>A0A4R9JZI6</accession>
<dbReference type="InterPro" id="IPR029069">
    <property type="entry name" value="HotDog_dom_sf"/>
</dbReference>
<dbReference type="EMBL" id="RQGD01000034">
    <property type="protein sequence ID" value="TGL58144.1"/>
    <property type="molecule type" value="Genomic_DNA"/>
</dbReference>